<sequence length="465" mass="52918">MDLIEEEAFAKVVLDKKLEDVCANCFQESIVKKLSHCAKCKIIHYCSRECQISDWINHKPECKANLRIFGKVLYQDDRLIARIIWKLARDGDPPALNGRRWADLDGFRDGKHFPITESELDGFMEALAMYMGSDLPKRDVVKNIIHKIDYNRMEIMNDQLMSIGIGIYVGLVAHKHSCNPDGHILFSGGKAVFRSRKKGVTYSKDLTVNHLSLMQTKEERNEHIVRNFGKECNCQVCQDETRDQMAMSVRCAACPKGVCPLNLDAGQLLCSTCGRKAPIGIKEALKSNQQVKQQYWELHKRKKMDFRACMAESVNVYDRNVSKLSHINLYLARLASIIQKLCAALKDKDLCRQFATTPLESYNYFLSPGDRDLTEVHFRSVVCMSLALDNPKNTPELRNLIQLTLSLASVSHGERFRAYAGGADSSFFSYLGSEEESEQHICDTVIETEGRIQPKDFHIIRVPKQ</sequence>
<dbReference type="PANTHER" id="PTHR12197:SF251">
    <property type="entry name" value="EG:BACR7C10.4 PROTEIN"/>
    <property type="match status" value="1"/>
</dbReference>
<dbReference type="PANTHER" id="PTHR12197">
    <property type="entry name" value="HISTONE-LYSINE N-METHYLTRANSFERASE SMYD"/>
    <property type="match status" value="1"/>
</dbReference>
<dbReference type="STRING" id="2018661.A0A2A2L3M0"/>
<dbReference type="InterPro" id="IPR046341">
    <property type="entry name" value="SET_dom_sf"/>
</dbReference>
<evidence type="ECO:0000256" key="4">
    <source>
        <dbReference type="PROSITE-ProRule" id="PRU00134"/>
    </source>
</evidence>
<dbReference type="AlphaFoldDB" id="A0A2A2L3M0"/>
<dbReference type="GO" id="GO:0005634">
    <property type="term" value="C:nucleus"/>
    <property type="evidence" value="ECO:0007669"/>
    <property type="project" value="TreeGrafter"/>
</dbReference>
<evidence type="ECO:0000313" key="7">
    <source>
        <dbReference type="Proteomes" id="UP000218231"/>
    </source>
</evidence>
<dbReference type="PROSITE" id="PS50865">
    <property type="entry name" value="ZF_MYND_2"/>
    <property type="match status" value="1"/>
</dbReference>
<dbReference type="Proteomes" id="UP000218231">
    <property type="component" value="Unassembled WGS sequence"/>
</dbReference>
<dbReference type="OrthoDB" id="265717at2759"/>
<dbReference type="Gene3D" id="1.10.220.160">
    <property type="match status" value="1"/>
</dbReference>
<gene>
    <name evidence="6" type="ORF">WR25_07395</name>
</gene>
<dbReference type="EMBL" id="LIAE01007224">
    <property type="protein sequence ID" value="PAV80861.1"/>
    <property type="molecule type" value="Genomic_DNA"/>
</dbReference>
<comment type="caution">
    <text evidence="6">The sequence shown here is derived from an EMBL/GenBank/DDBJ whole genome shotgun (WGS) entry which is preliminary data.</text>
</comment>
<keyword evidence="3" id="KW-0862">Zinc</keyword>
<dbReference type="InterPro" id="IPR002893">
    <property type="entry name" value="Znf_MYND"/>
</dbReference>
<evidence type="ECO:0000313" key="6">
    <source>
        <dbReference type="EMBL" id="PAV80861.1"/>
    </source>
</evidence>
<organism evidence="6 7">
    <name type="scientific">Diploscapter pachys</name>
    <dbReference type="NCBI Taxonomy" id="2018661"/>
    <lineage>
        <taxon>Eukaryota</taxon>
        <taxon>Metazoa</taxon>
        <taxon>Ecdysozoa</taxon>
        <taxon>Nematoda</taxon>
        <taxon>Chromadorea</taxon>
        <taxon>Rhabditida</taxon>
        <taxon>Rhabditina</taxon>
        <taxon>Rhabditomorpha</taxon>
        <taxon>Rhabditoidea</taxon>
        <taxon>Rhabditidae</taxon>
        <taxon>Diploscapter</taxon>
    </lineage>
</organism>
<dbReference type="Pfam" id="PF01753">
    <property type="entry name" value="zf-MYND"/>
    <property type="match status" value="1"/>
</dbReference>
<dbReference type="PROSITE" id="PS01360">
    <property type="entry name" value="ZF_MYND_1"/>
    <property type="match status" value="1"/>
</dbReference>
<protein>
    <recommendedName>
        <fullName evidence="5">MYND-type domain-containing protein</fullName>
    </recommendedName>
</protein>
<keyword evidence="2 4" id="KW-0863">Zinc-finger</keyword>
<dbReference type="InterPro" id="IPR050869">
    <property type="entry name" value="H3K4_H4K5_MeTrfase"/>
</dbReference>
<dbReference type="Gene3D" id="6.10.140.2220">
    <property type="match status" value="1"/>
</dbReference>
<name>A0A2A2L3M0_9BILA</name>
<proteinExistence type="predicted"/>
<keyword evidence="1" id="KW-0479">Metal-binding</keyword>
<keyword evidence="7" id="KW-1185">Reference proteome</keyword>
<reference evidence="6 7" key="1">
    <citation type="journal article" date="2017" name="Curr. Biol.">
        <title>Genome architecture and evolution of a unichromosomal asexual nematode.</title>
        <authorList>
            <person name="Fradin H."/>
            <person name="Zegar C."/>
            <person name="Gutwein M."/>
            <person name="Lucas J."/>
            <person name="Kovtun M."/>
            <person name="Corcoran D."/>
            <person name="Baugh L.R."/>
            <person name="Kiontke K."/>
            <person name="Gunsalus K."/>
            <person name="Fitch D.H."/>
            <person name="Piano F."/>
        </authorList>
    </citation>
    <scope>NUCLEOTIDE SEQUENCE [LARGE SCALE GENOMIC DNA]</scope>
    <source>
        <strain evidence="6">PF1309</strain>
    </source>
</reference>
<accession>A0A2A2L3M0</accession>
<evidence type="ECO:0000256" key="1">
    <source>
        <dbReference type="ARBA" id="ARBA00022723"/>
    </source>
</evidence>
<dbReference type="Gene3D" id="2.170.270.10">
    <property type="entry name" value="SET domain"/>
    <property type="match status" value="1"/>
</dbReference>
<evidence type="ECO:0000256" key="2">
    <source>
        <dbReference type="ARBA" id="ARBA00022771"/>
    </source>
</evidence>
<dbReference type="GO" id="GO:0008270">
    <property type="term" value="F:zinc ion binding"/>
    <property type="evidence" value="ECO:0007669"/>
    <property type="project" value="UniProtKB-KW"/>
</dbReference>
<feature type="domain" description="MYND-type" evidence="5">
    <location>
        <begin position="22"/>
        <end position="62"/>
    </location>
</feature>
<evidence type="ECO:0000256" key="3">
    <source>
        <dbReference type="ARBA" id="ARBA00022833"/>
    </source>
</evidence>
<dbReference type="SUPFAM" id="SSF144232">
    <property type="entry name" value="HIT/MYND zinc finger-like"/>
    <property type="match status" value="1"/>
</dbReference>
<evidence type="ECO:0000259" key="5">
    <source>
        <dbReference type="PROSITE" id="PS50865"/>
    </source>
</evidence>